<sequence>MQHLALVQAASVSAPTLADFPIEHPHSLGSVLPMLNPESTEEVGVSPRLHGPLGDARFCDVGRHRSFRRGSGPPGGARPAFPSVAGLPRPRGHLQSVSPPRRSRTNFRRERSIKTQ</sequence>
<evidence type="ECO:0000313" key="3">
    <source>
        <dbReference type="Proteomes" id="UP001189429"/>
    </source>
</evidence>
<dbReference type="Proteomes" id="UP001189429">
    <property type="component" value="Unassembled WGS sequence"/>
</dbReference>
<evidence type="ECO:0000313" key="2">
    <source>
        <dbReference type="EMBL" id="CAK0792978.1"/>
    </source>
</evidence>
<dbReference type="EMBL" id="CAUYUJ010000880">
    <property type="protein sequence ID" value="CAK0792978.1"/>
    <property type="molecule type" value="Genomic_DNA"/>
</dbReference>
<proteinExistence type="predicted"/>
<feature type="compositionally biased region" description="Basic and acidic residues" evidence="1">
    <location>
        <begin position="107"/>
        <end position="116"/>
    </location>
</feature>
<feature type="region of interest" description="Disordered" evidence="1">
    <location>
        <begin position="64"/>
        <end position="116"/>
    </location>
</feature>
<evidence type="ECO:0000256" key="1">
    <source>
        <dbReference type="SAM" id="MobiDB-lite"/>
    </source>
</evidence>
<organism evidence="2 3">
    <name type="scientific">Prorocentrum cordatum</name>
    <dbReference type="NCBI Taxonomy" id="2364126"/>
    <lineage>
        <taxon>Eukaryota</taxon>
        <taxon>Sar</taxon>
        <taxon>Alveolata</taxon>
        <taxon>Dinophyceae</taxon>
        <taxon>Prorocentrales</taxon>
        <taxon>Prorocentraceae</taxon>
        <taxon>Prorocentrum</taxon>
    </lineage>
</organism>
<protein>
    <submittedName>
        <fullName evidence="2">Uncharacterized protein</fullName>
    </submittedName>
</protein>
<name>A0ABN9PJ11_9DINO</name>
<accession>A0ABN9PJ11</accession>
<reference evidence="2" key="1">
    <citation type="submission" date="2023-10" db="EMBL/GenBank/DDBJ databases">
        <authorList>
            <person name="Chen Y."/>
            <person name="Shah S."/>
            <person name="Dougan E. K."/>
            <person name="Thang M."/>
            <person name="Chan C."/>
        </authorList>
    </citation>
    <scope>NUCLEOTIDE SEQUENCE [LARGE SCALE GENOMIC DNA]</scope>
</reference>
<comment type="caution">
    <text evidence="2">The sequence shown here is derived from an EMBL/GenBank/DDBJ whole genome shotgun (WGS) entry which is preliminary data.</text>
</comment>
<gene>
    <name evidence="2" type="ORF">PCOR1329_LOCUS3411</name>
</gene>
<feature type="region of interest" description="Disordered" evidence="1">
    <location>
        <begin position="15"/>
        <end position="34"/>
    </location>
</feature>
<keyword evidence="3" id="KW-1185">Reference proteome</keyword>